<evidence type="ECO:0000259" key="10">
    <source>
        <dbReference type="PROSITE" id="PS50198"/>
    </source>
</evidence>
<keyword evidence="9" id="KW-0732">Signal</keyword>
<evidence type="ECO:0000256" key="9">
    <source>
        <dbReference type="SAM" id="SignalP"/>
    </source>
</evidence>
<comment type="catalytic activity">
    <reaction evidence="1">
        <text>[protein]-peptidylproline (omega=180) = [protein]-peptidylproline (omega=0)</text>
        <dbReference type="Rhea" id="RHEA:16237"/>
        <dbReference type="Rhea" id="RHEA-COMP:10747"/>
        <dbReference type="Rhea" id="RHEA-COMP:10748"/>
        <dbReference type="ChEBI" id="CHEBI:83833"/>
        <dbReference type="ChEBI" id="CHEBI:83834"/>
        <dbReference type="EC" id="5.2.1.8"/>
    </reaction>
</comment>
<dbReference type="STRING" id="375451.RD1_0383"/>
<proteinExistence type="inferred from homology"/>
<accession>Q16D41</accession>
<dbReference type="SUPFAM" id="SSF54534">
    <property type="entry name" value="FKBP-like"/>
    <property type="match status" value="1"/>
</dbReference>
<evidence type="ECO:0000256" key="5">
    <source>
        <dbReference type="ARBA" id="ARBA00023110"/>
    </source>
</evidence>
<evidence type="ECO:0000256" key="4">
    <source>
        <dbReference type="ARBA" id="ARBA00018370"/>
    </source>
</evidence>
<evidence type="ECO:0000256" key="3">
    <source>
        <dbReference type="ARBA" id="ARBA00013194"/>
    </source>
</evidence>
<dbReference type="InterPro" id="IPR050245">
    <property type="entry name" value="PrsA_foldase"/>
</dbReference>
<evidence type="ECO:0000256" key="8">
    <source>
        <dbReference type="PROSITE-ProRule" id="PRU00278"/>
    </source>
</evidence>
<evidence type="ECO:0000313" key="12">
    <source>
        <dbReference type="Proteomes" id="UP000007029"/>
    </source>
</evidence>
<dbReference type="Gene3D" id="3.10.50.40">
    <property type="match status" value="1"/>
</dbReference>
<feature type="signal peptide" evidence="9">
    <location>
        <begin position="1"/>
        <end position="23"/>
    </location>
</feature>
<evidence type="ECO:0000256" key="7">
    <source>
        <dbReference type="ARBA" id="ARBA00031484"/>
    </source>
</evidence>
<dbReference type="InterPro" id="IPR046357">
    <property type="entry name" value="PPIase_dom_sf"/>
</dbReference>
<keyword evidence="5 8" id="KW-0697">Rotamase</keyword>
<dbReference type="PROSITE" id="PS50198">
    <property type="entry name" value="PPIC_PPIASE_2"/>
    <property type="match status" value="1"/>
</dbReference>
<dbReference type="SUPFAM" id="SSF109998">
    <property type="entry name" value="Triger factor/SurA peptide-binding domain-like"/>
    <property type="match status" value="1"/>
</dbReference>
<dbReference type="OrthoDB" id="14196at2"/>
<name>Q16D41_ROSDO</name>
<keyword evidence="8" id="KW-0413">Isomerase</keyword>
<evidence type="ECO:0000313" key="11">
    <source>
        <dbReference type="EMBL" id="ABG30102.1"/>
    </source>
</evidence>
<evidence type="ECO:0000256" key="6">
    <source>
        <dbReference type="ARBA" id="ARBA00030642"/>
    </source>
</evidence>
<dbReference type="InterPro" id="IPR000297">
    <property type="entry name" value="PPIase_PpiC"/>
</dbReference>
<dbReference type="Proteomes" id="UP000007029">
    <property type="component" value="Chromosome"/>
</dbReference>
<dbReference type="PANTHER" id="PTHR47245">
    <property type="entry name" value="PEPTIDYLPROLYL ISOMERASE"/>
    <property type="match status" value="1"/>
</dbReference>
<comment type="similarity">
    <text evidence="2">Belongs to the PpiC/parvulin rotamase family.</text>
</comment>
<dbReference type="EC" id="5.2.1.8" evidence="3"/>
<dbReference type="KEGG" id="rde:RD1_0383"/>
<dbReference type="EMBL" id="CP000362">
    <property type="protein sequence ID" value="ABG30102.1"/>
    <property type="molecule type" value="Genomic_DNA"/>
</dbReference>
<feature type="domain" description="PpiC" evidence="10">
    <location>
        <begin position="136"/>
        <end position="225"/>
    </location>
</feature>
<dbReference type="eggNOG" id="COG0760">
    <property type="taxonomic scope" value="Bacteria"/>
</dbReference>
<protein>
    <recommendedName>
        <fullName evidence="4">Parvulin-like PPIase</fullName>
        <ecNumber evidence="3">5.2.1.8</ecNumber>
    </recommendedName>
    <alternativeName>
        <fullName evidence="6">Peptidyl-prolyl cis-trans isomerase plp</fullName>
    </alternativeName>
    <alternativeName>
        <fullName evidence="7">Rotamase plp</fullName>
    </alternativeName>
</protein>
<organism evidence="11 12">
    <name type="scientific">Roseobacter denitrificans (strain ATCC 33942 / OCh 114)</name>
    <name type="common">Erythrobacter sp. (strain OCh 114)</name>
    <name type="synonym">Roseobacter denitrificans</name>
    <dbReference type="NCBI Taxonomy" id="375451"/>
    <lineage>
        <taxon>Bacteria</taxon>
        <taxon>Pseudomonadati</taxon>
        <taxon>Pseudomonadota</taxon>
        <taxon>Alphaproteobacteria</taxon>
        <taxon>Rhodobacterales</taxon>
        <taxon>Roseobacteraceae</taxon>
        <taxon>Roseobacter</taxon>
    </lineage>
</organism>
<dbReference type="PANTHER" id="PTHR47245:SF2">
    <property type="entry name" value="PEPTIDYL-PROLYL CIS-TRANS ISOMERASE HP_0175-RELATED"/>
    <property type="match status" value="1"/>
</dbReference>
<feature type="chain" id="PRO_5004184575" description="Parvulin-like PPIase" evidence="9">
    <location>
        <begin position="24"/>
        <end position="285"/>
    </location>
</feature>
<dbReference type="AlphaFoldDB" id="Q16D41"/>
<reference evidence="11 12" key="1">
    <citation type="journal article" date="2007" name="J. Bacteriol.">
        <title>The complete genome sequence of Roseobacter denitrificans reveals a mixotrophic rather than photosynthetic metabolism.</title>
        <authorList>
            <person name="Swingley W.D."/>
            <person name="Sadekar S."/>
            <person name="Mastrian S.D."/>
            <person name="Matthies H.J."/>
            <person name="Hao J."/>
            <person name="Ramos H."/>
            <person name="Acharya C.R."/>
            <person name="Conrad A.L."/>
            <person name="Taylor H.L."/>
            <person name="Dejesa L.C."/>
            <person name="Shah M.K."/>
            <person name="O'huallachain M.E."/>
            <person name="Lince M.T."/>
            <person name="Blankenship R.E."/>
            <person name="Beatty J.T."/>
            <person name="Touchman J.W."/>
        </authorList>
    </citation>
    <scope>NUCLEOTIDE SEQUENCE [LARGE SCALE GENOMIC DNA]</scope>
    <source>
        <strain evidence="12">ATCC 33942 / OCh 114</strain>
    </source>
</reference>
<dbReference type="InterPro" id="IPR027304">
    <property type="entry name" value="Trigger_fact/SurA_dom_sf"/>
</dbReference>
<evidence type="ECO:0000256" key="2">
    <source>
        <dbReference type="ARBA" id="ARBA00007656"/>
    </source>
</evidence>
<gene>
    <name evidence="11" type="ordered locus">RD1_0383</name>
</gene>
<dbReference type="GO" id="GO:0003755">
    <property type="term" value="F:peptidyl-prolyl cis-trans isomerase activity"/>
    <property type="evidence" value="ECO:0007669"/>
    <property type="project" value="UniProtKB-KW"/>
</dbReference>
<keyword evidence="12" id="KW-1185">Reference proteome</keyword>
<dbReference type="Pfam" id="PF13616">
    <property type="entry name" value="Rotamase_3"/>
    <property type="match status" value="1"/>
</dbReference>
<sequence>MQKHLRILAFSALTAAIAAPVVAQDDTALTADTVIATVNGEDIKLGHMIAARATLGERYNQMPAEQLWNGIVEQLIQQTALAQGIESLSAGEAMALENQERSLKAAKAIEIGLEQAVTEEDIQAAYDAEFGNLDPEEEFNASHILVATEEEAIAVKEAIDGGANFAATAREKSTGPSGPNGGELGWFSTGMMVPSFEAATIALEVGEVSDPVETQFGWHVITLNDTRQKNIPTLEEAREGIEARLAQDAALGIIQNAAAGAAIEVTPFENADERFDLINRFDLLE</sequence>
<dbReference type="HOGENOM" id="CLU_034646_1_0_5"/>
<dbReference type="RefSeq" id="WP_011566724.1">
    <property type="nucleotide sequence ID" value="NC_008209.1"/>
</dbReference>
<evidence type="ECO:0000256" key="1">
    <source>
        <dbReference type="ARBA" id="ARBA00000971"/>
    </source>
</evidence>